<dbReference type="Proteomes" id="UP000789595">
    <property type="component" value="Unassembled WGS sequence"/>
</dbReference>
<name>A0A8J2WUB8_9STRA</name>
<evidence type="ECO:0000313" key="3">
    <source>
        <dbReference type="EMBL" id="CAH0368617.1"/>
    </source>
</evidence>
<feature type="region of interest" description="Disordered" evidence="1">
    <location>
        <begin position="1"/>
        <end position="48"/>
    </location>
</feature>
<comment type="caution">
    <text evidence="3">The sequence shown here is derived from an EMBL/GenBank/DDBJ whole genome shotgun (WGS) entry which is preliminary data.</text>
</comment>
<dbReference type="GO" id="GO:0005634">
    <property type="term" value="C:nucleus"/>
    <property type="evidence" value="ECO:0007669"/>
    <property type="project" value="UniProtKB-ARBA"/>
</dbReference>
<sequence length="175" mass="18768">MSQMGGGLRWHGVSKTGSTATSRIMNAAKAEREKANRSAPKVGSASVTDGDDWLAVAAAERAARERTGATGNAFADGASLVREAKRQATEDDDEFAIPAQSKKARVDDEADGPPPTEKPTEKVELSREAKREVELSIMELRDELEEEGLDEDAIDARCDALRTKLLEKAAADAVK</sequence>
<feature type="region of interest" description="Disordered" evidence="1">
    <location>
        <begin position="84"/>
        <end position="129"/>
    </location>
</feature>
<gene>
    <name evidence="3" type="ORF">PECAL_2P16890</name>
</gene>
<evidence type="ECO:0000256" key="1">
    <source>
        <dbReference type="SAM" id="MobiDB-lite"/>
    </source>
</evidence>
<proteinExistence type="predicted"/>
<dbReference type="EMBL" id="CAKKNE010000002">
    <property type="protein sequence ID" value="CAH0368617.1"/>
    <property type="molecule type" value="Genomic_DNA"/>
</dbReference>
<dbReference type="InterPro" id="IPR013170">
    <property type="entry name" value="mRNA_splic_Cwf21_dom"/>
</dbReference>
<organism evidence="3 4">
    <name type="scientific">Pelagomonas calceolata</name>
    <dbReference type="NCBI Taxonomy" id="35677"/>
    <lineage>
        <taxon>Eukaryota</taxon>
        <taxon>Sar</taxon>
        <taxon>Stramenopiles</taxon>
        <taxon>Ochrophyta</taxon>
        <taxon>Pelagophyceae</taxon>
        <taxon>Pelagomonadales</taxon>
        <taxon>Pelagomonadaceae</taxon>
        <taxon>Pelagomonas</taxon>
    </lineage>
</organism>
<feature type="compositionally biased region" description="Polar residues" evidence="1">
    <location>
        <begin position="15"/>
        <end position="24"/>
    </location>
</feature>
<dbReference type="Gene3D" id="6.10.140.420">
    <property type="match status" value="1"/>
</dbReference>
<feature type="compositionally biased region" description="Basic and acidic residues" evidence="1">
    <location>
        <begin position="118"/>
        <end position="129"/>
    </location>
</feature>
<dbReference type="CDD" id="cd21372">
    <property type="entry name" value="cwf21_CWC21-like"/>
    <property type="match status" value="1"/>
</dbReference>
<protein>
    <recommendedName>
        <fullName evidence="2">CWF21 domain-containing protein</fullName>
    </recommendedName>
</protein>
<evidence type="ECO:0000259" key="2">
    <source>
        <dbReference type="SMART" id="SM01115"/>
    </source>
</evidence>
<feature type="domain" description="CWF21" evidence="2">
    <location>
        <begin position="125"/>
        <end position="170"/>
    </location>
</feature>
<reference evidence="3" key="1">
    <citation type="submission" date="2021-11" db="EMBL/GenBank/DDBJ databases">
        <authorList>
            <consortium name="Genoscope - CEA"/>
            <person name="William W."/>
        </authorList>
    </citation>
    <scope>NUCLEOTIDE SEQUENCE</scope>
</reference>
<evidence type="ECO:0000313" key="4">
    <source>
        <dbReference type="Proteomes" id="UP000789595"/>
    </source>
</evidence>
<dbReference type="Pfam" id="PF08312">
    <property type="entry name" value="cwf21"/>
    <property type="match status" value="1"/>
</dbReference>
<accession>A0A8J2WUB8</accession>
<dbReference type="AlphaFoldDB" id="A0A8J2WUB8"/>
<dbReference type="SMART" id="SM01115">
    <property type="entry name" value="cwf21"/>
    <property type="match status" value="1"/>
</dbReference>
<keyword evidence="4" id="KW-1185">Reference proteome</keyword>